<dbReference type="Proteomes" id="UP000076532">
    <property type="component" value="Unassembled WGS sequence"/>
</dbReference>
<accession>A0A166VPB9</accession>
<evidence type="ECO:0000259" key="1">
    <source>
        <dbReference type="PROSITE" id="PS50011"/>
    </source>
</evidence>
<protein>
    <recommendedName>
        <fullName evidence="1">Protein kinase domain-containing protein</fullName>
    </recommendedName>
</protein>
<proteinExistence type="predicted"/>
<name>A0A166VPB9_9AGAM</name>
<dbReference type="EMBL" id="KV417484">
    <property type="protein sequence ID" value="KZP32930.1"/>
    <property type="molecule type" value="Genomic_DNA"/>
</dbReference>
<dbReference type="InterPro" id="IPR011009">
    <property type="entry name" value="Kinase-like_dom_sf"/>
</dbReference>
<evidence type="ECO:0000313" key="2">
    <source>
        <dbReference type="EMBL" id="KZP32930.1"/>
    </source>
</evidence>
<feature type="domain" description="Protein kinase" evidence="1">
    <location>
        <begin position="1"/>
        <end position="143"/>
    </location>
</feature>
<dbReference type="PROSITE" id="PS50011">
    <property type="entry name" value="PROTEIN_KINASE_DOM"/>
    <property type="match status" value="1"/>
</dbReference>
<organism evidence="2 3">
    <name type="scientific">Athelia psychrophila</name>
    <dbReference type="NCBI Taxonomy" id="1759441"/>
    <lineage>
        <taxon>Eukaryota</taxon>
        <taxon>Fungi</taxon>
        <taxon>Dikarya</taxon>
        <taxon>Basidiomycota</taxon>
        <taxon>Agaricomycotina</taxon>
        <taxon>Agaricomycetes</taxon>
        <taxon>Agaricomycetidae</taxon>
        <taxon>Atheliales</taxon>
        <taxon>Atheliaceae</taxon>
        <taxon>Athelia</taxon>
    </lineage>
</organism>
<gene>
    <name evidence="2" type="ORF">FIBSPDRAFT_924924</name>
</gene>
<dbReference type="GO" id="GO:0004674">
    <property type="term" value="F:protein serine/threonine kinase activity"/>
    <property type="evidence" value="ECO:0007669"/>
    <property type="project" value="TreeGrafter"/>
</dbReference>
<dbReference type="AlphaFoldDB" id="A0A166VPB9"/>
<dbReference type="Gene3D" id="1.10.510.10">
    <property type="entry name" value="Transferase(Phosphotransferase) domain 1"/>
    <property type="match status" value="1"/>
</dbReference>
<dbReference type="InterPro" id="IPR000719">
    <property type="entry name" value="Prot_kinase_dom"/>
</dbReference>
<sequence>MHGILKASSLNLLELCGKLIGSILGQGGYGTVYQALDTTSKKRNPKQRLHLLQCFLWNVPYQTFYHSVVSSKTGGDLFEDGLNIRLTDFGLSTKETEATADGAGTRGHLAPECEFLVTSYYPHAADVWALGILIFSLINGTQH</sequence>
<dbReference type="GO" id="GO:0005634">
    <property type="term" value="C:nucleus"/>
    <property type="evidence" value="ECO:0007669"/>
    <property type="project" value="TreeGrafter"/>
</dbReference>
<reference evidence="2 3" key="1">
    <citation type="journal article" date="2016" name="Mol. Biol. Evol.">
        <title>Comparative Genomics of Early-Diverging Mushroom-Forming Fungi Provides Insights into the Origins of Lignocellulose Decay Capabilities.</title>
        <authorList>
            <person name="Nagy L.G."/>
            <person name="Riley R."/>
            <person name="Tritt A."/>
            <person name="Adam C."/>
            <person name="Daum C."/>
            <person name="Floudas D."/>
            <person name="Sun H."/>
            <person name="Yadav J.S."/>
            <person name="Pangilinan J."/>
            <person name="Larsson K.H."/>
            <person name="Matsuura K."/>
            <person name="Barry K."/>
            <person name="Labutti K."/>
            <person name="Kuo R."/>
            <person name="Ohm R.A."/>
            <person name="Bhattacharya S.S."/>
            <person name="Shirouzu T."/>
            <person name="Yoshinaga Y."/>
            <person name="Martin F.M."/>
            <person name="Grigoriev I.V."/>
            <person name="Hibbett D.S."/>
        </authorList>
    </citation>
    <scope>NUCLEOTIDE SEQUENCE [LARGE SCALE GENOMIC DNA]</scope>
    <source>
        <strain evidence="2 3">CBS 109695</strain>
    </source>
</reference>
<dbReference type="GO" id="GO:0005524">
    <property type="term" value="F:ATP binding"/>
    <property type="evidence" value="ECO:0007669"/>
    <property type="project" value="InterPro"/>
</dbReference>
<dbReference type="PANTHER" id="PTHR44167">
    <property type="entry name" value="OVARIAN-SPECIFIC SERINE/THREONINE-PROTEIN KINASE LOK-RELATED"/>
    <property type="match status" value="1"/>
</dbReference>
<keyword evidence="3" id="KW-1185">Reference proteome</keyword>
<dbReference type="PANTHER" id="PTHR44167:SF24">
    <property type="entry name" value="SERINE_THREONINE-PROTEIN KINASE CHK2"/>
    <property type="match status" value="1"/>
</dbReference>
<dbReference type="Pfam" id="PF00069">
    <property type="entry name" value="Pkinase"/>
    <property type="match status" value="1"/>
</dbReference>
<evidence type="ECO:0000313" key="3">
    <source>
        <dbReference type="Proteomes" id="UP000076532"/>
    </source>
</evidence>
<dbReference type="SUPFAM" id="SSF56112">
    <property type="entry name" value="Protein kinase-like (PK-like)"/>
    <property type="match status" value="1"/>
</dbReference>
<dbReference type="GO" id="GO:0044773">
    <property type="term" value="P:mitotic DNA damage checkpoint signaling"/>
    <property type="evidence" value="ECO:0007669"/>
    <property type="project" value="TreeGrafter"/>
</dbReference>
<dbReference type="OrthoDB" id="541276at2759"/>